<keyword evidence="3" id="KW-1185">Reference proteome</keyword>
<organism evidence="2 3">
    <name type="scientific">Streptomonospora halophila</name>
    <dbReference type="NCBI Taxonomy" id="427369"/>
    <lineage>
        <taxon>Bacteria</taxon>
        <taxon>Bacillati</taxon>
        <taxon>Actinomycetota</taxon>
        <taxon>Actinomycetes</taxon>
        <taxon>Streptosporangiales</taxon>
        <taxon>Nocardiopsidaceae</taxon>
        <taxon>Streptomonospora</taxon>
    </lineage>
</organism>
<evidence type="ECO:0008006" key="4">
    <source>
        <dbReference type="Google" id="ProtNLM"/>
    </source>
</evidence>
<evidence type="ECO:0000256" key="1">
    <source>
        <dbReference type="SAM" id="MobiDB-lite"/>
    </source>
</evidence>
<protein>
    <recommendedName>
        <fullName evidence="4">CRISPR-associated protein Csx10</fullName>
    </recommendedName>
</protein>
<sequence length="621" mass="65595">MTIAEPHPDGRTGGAGESAHAYLGLRYVLTESLVVRSDYDPLRITTAHAVTGRAQRGMLAAALRHTDREDLVEPWIARGRAIRFAPAFPLLEDGTGSAQTVPAPRCWHVRNPGGTLADLLAAPASAAGAYRTLTGHVTPDLTRRAAPLTRTEQYLGVARRDAGRHGVPYFTTSLEPGQVFETRWQLSAATRAEAESLAERVWEVLEAAGGLLSLGSGGSRAHGGGIRVTPSASGTALLDDRVDAGRRAWHRGEPRDLLLLAPAYIDDDLGRPSPAALPRAAERAAADLLGPGAVEAAGAHVHQEASGAYHRMYRGPMAEQWAAAAGSVVRLRALRDIGLEEVRALEARPLGRRAADGHGAHALLPVAAPRGAPKDRPPLAHTLAARPEPGRRFTLARPDAGTERGGGGIRPVTLADGTPAWVEPDWVSAEAAAEPDRSAVARLQDVLLSRAATEPVRARARALARRSARLPSAPLLGRLREVAAAPAPGAAATLERLAGVVTGDPRGAAPHTPLQETARAELAATAVPHGPGELSLPEWLGGAARTPRAWWEHASPDPDELARALTPVDLAWRRGESATAAAAAWAERPEVVARLSLQLIATWLAAAAWTFRDTAQREEAR</sequence>
<dbReference type="RefSeq" id="WP_345558252.1">
    <property type="nucleotide sequence ID" value="NZ_BAABIK010000027.1"/>
</dbReference>
<accession>A0ABP9GSK8</accession>
<dbReference type="Proteomes" id="UP001499993">
    <property type="component" value="Unassembled WGS sequence"/>
</dbReference>
<gene>
    <name evidence="2" type="ORF">GCM10023224_41290</name>
</gene>
<evidence type="ECO:0000313" key="2">
    <source>
        <dbReference type="EMBL" id="GAA4952298.1"/>
    </source>
</evidence>
<dbReference type="EMBL" id="BAABIK010000027">
    <property type="protein sequence ID" value="GAA4952298.1"/>
    <property type="molecule type" value="Genomic_DNA"/>
</dbReference>
<proteinExistence type="predicted"/>
<comment type="caution">
    <text evidence="2">The sequence shown here is derived from an EMBL/GenBank/DDBJ whole genome shotgun (WGS) entry which is preliminary data.</text>
</comment>
<reference evidence="3" key="1">
    <citation type="journal article" date="2019" name="Int. J. Syst. Evol. Microbiol.">
        <title>The Global Catalogue of Microorganisms (GCM) 10K type strain sequencing project: providing services to taxonomists for standard genome sequencing and annotation.</title>
        <authorList>
            <consortium name="The Broad Institute Genomics Platform"/>
            <consortium name="The Broad Institute Genome Sequencing Center for Infectious Disease"/>
            <person name="Wu L."/>
            <person name="Ma J."/>
        </authorList>
    </citation>
    <scope>NUCLEOTIDE SEQUENCE [LARGE SCALE GENOMIC DNA]</scope>
    <source>
        <strain evidence="3">JCM 18123</strain>
    </source>
</reference>
<feature type="region of interest" description="Disordered" evidence="1">
    <location>
        <begin position="368"/>
        <end position="414"/>
    </location>
</feature>
<evidence type="ECO:0000313" key="3">
    <source>
        <dbReference type="Proteomes" id="UP001499993"/>
    </source>
</evidence>
<name>A0ABP9GSK8_9ACTN</name>